<gene>
    <name evidence="27" type="ORF">GSLYS_00019358001</name>
</gene>
<evidence type="ECO:0000259" key="26">
    <source>
        <dbReference type="PROSITE" id="PS51371"/>
    </source>
</evidence>
<comment type="pathway">
    <text evidence="4">Amino-acid biosynthesis; L-cysteine biosynthesis; L-cysteine from L-homocysteine and L-serine: step 1/2.</text>
</comment>
<evidence type="ECO:0000256" key="16">
    <source>
        <dbReference type="ARBA" id="ARBA00023004"/>
    </source>
</evidence>
<evidence type="ECO:0000256" key="7">
    <source>
        <dbReference type="ARBA" id="ARBA00012041"/>
    </source>
</evidence>
<dbReference type="InterPro" id="IPR046353">
    <property type="entry name" value="CBS_C"/>
</dbReference>
<evidence type="ECO:0000313" key="28">
    <source>
        <dbReference type="Proteomes" id="UP001497497"/>
    </source>
</evidence>
<evidence type="ECO:0000256" key="22">
    <source>
        <dbReference type="ARBA" id="ARBA00045425"/>
    </source>
</evidence>
<dbReference type="FunFam" id="3.40.50.1100:FF:000003">
    <property type="entry name" value="Cystathionine beta-synthase"/>
    <property type="match status" value="1"/>
</dbReference>
<dbReference type="CDD" id="cd01561">
    <property type="entry name" value="CBS_like"/>
    <property type="match status" value="1"/>
</dbReference>
<evidence type="ECO:0000256" key="3">
    <source>
        <dbReference type="ARBA" id="ARBA00004496"/>
    </source>
</evidence>
<dbReference type="InterPro" id="IPR036052">
    <property type="entry name" value="TrpB-like_PALP_sf"/>
</dbReference>
<dbReference type="Gene3D" id="3.40.50.1100">
    <property type="match status" value="2"/>
</dbReference>
<dbReference type="CDD" id="cd04608">
    <property type="entry name" value="CBS_pair_CBS"/>
    <property type="match status" value="1"/>
</dbReference>
<dbReference type="GO" id="GO:0005737">
    <property type="term" value="C:cytoplasm"/>
    <property type="evidence" value="ECO:0007669"/>
    <property type="project" value="UniProtKB-SubCell"/>
</dbReference>
<comment type="similarity">
    <text evidence="5 25">Belongs to the cysteine synthase/cystathionine beta-synthase family.</text>
</comment>
<sequence>MTEKKPTCPVIVGDLKTEGLTTSSFRQWRRPDLPSKCTFTLDTPLEKSPHRHVGLQPRPKILPNILYNIGNTPLVRLNNIPAKDGLECEVLAKCEFFNAGGSVKDRIGFRMVEDAEKSGEIKPGDVLIEPTSGNTGIGLALAAAVKGYRCIIVMPEKMSMEKVDVLSALGAEIVRTPTSASFDSPESHIGVAKRLMEEIPNSHILDQYRNASNPVAHFDATAEEILDACDGKLDMIVLSAGTGGTLTGISRKIKSKCPDCKVVGVDPEGSILAQPDSLNKSDISFYEVEGIGYDFIPTVLSREYVDKWYKSVDKESFIMARRLIREEGLLCGGSSGSAMYCAVQAIKDFGLKKGQRCVVILPDSIRNYMSKFLSDDWMSQRDFLELEPLESSKDWWWNLKVSALNLLAPLTVMPNVTIQDTLDLLNKEGFDQVPVVDDSGAVMGMVTVSNMMSQIVKNRVKGSDPVSKVMYKQFKQIHMTTSLGQLSRMLDTDHFVLVVHNQRQYSLLDISVDGNGGKVEKKQMIFGIATRIDLLNFITSKDSPEL</sequence>
<evidence type="ECO:0000256" key="11">
    <source>
        <dbReference type="ARBA" id="ARBA00022605"/>
    </source>
</evidence>
<evidence type="ECO:0000256" key="24">
    <source>
        <dbReference type="PROSITE-ProRule" id="PRU00703"/>
    </source>
</evidence>
<evidence type="ECO:0000256" key="25">
    <source>
        <dbReference type="RuleBase" id="RU361204"/>
    </source>
</evidence>
<evidence type="ECO:0000313" key="27">
    <source>
        <dbReference type="EMBL" id="CAL1545981.1"/>
    </source>
</evidence>
<comment type="function">
    <text evidence="22">Hydro-lyase catalyzing the first step of the transsulfuration pathway, where the hydroxyl group of L-serine is displaced by L-homocysteine in a beta-replacement reaction to form L-cystathionine, the precursor of L-cysteine. This catabolic route allows the elimination of L-methionine and the toxic metabolite L-homocysteine. Also involved in the production of hydrogen sulfide, a gasotransmitter with signaling and cytoprotective effects on neurons.</text>
</comment>
<dbReference type="GO" id="GO:0004122">
    <property type="term" value="F:cystathionine beta-synthase activity"/>
    <property type="evidence" value="ECO:0007669"/>
    <property type="project" value="UniProtKB-UniRule"/>
</dbReference>
<dbReference type="InterPro" id="IPR050214">
    <property type="entry name" value="Cys_Synth/Cystath_Beta-Synth"/>
</dbReference>
<keyword evidence="9" id="KW-1017">Isopeptide bond</keyword>
<evidence type="ECO:0000256" key="17">
    <source>
        <dbReference type="ARBA" id="ARBA00023122"/>
    </source>
</evidence>
<dbReference type="EMBL" id="CAXITT010000757">
    <property type="protein sequence ID" value="CAL1545981.1"/>
    <property type="molecule type" value="Genomic_DNA"/>
</dbReference>
<evidence type="ECO:0000256" key="5">
    <source>
        <dbReference type="ARBA" id="ARBA00007103"/>
    </source>
</evidence>
<evidence type="ECO:0000256" key="14">
    <source>
        <dbReference type="ARBA" id="ARBA00022843"/>
    </source>
</evidence>
<dbReference type="GO" id="GO:0019343">
    <property type="term" value="P:cysteine biosynthetic process via cystathionine"/>
    <property type="evidence" value="ECO:0007669"/>
    <property type="project" value="UniProtKB-UniRule"/>
</dbReference>
<name>A0AAV2II41_LYMST</name>
<keyword evidence="28" id="KW-1185">Reference proteome</keyword>
<reference evidence="27 28" key="1">
    <citation type="submission" date="2024-04" db="EMBL/GenBank/DDBJ databases">
        <authorList>
            <consortium name="Genoscope - CEA"/>
            <person name="William W."/>
        </authorList>
    </citation>
    <scope>NUCLEOTIDE SEQUENCE [LARGE SCALE GENOMIC DNA]</scope>
</reference>
<evidence type="ECO:0000256" key="21">
    <source>
        <dbReference type="ARBA" id="ARBA00026192"/>
    </source>
</evidence>
<dbReference type="SUPFAM" id="SSF53686">
    <property type="entry name" value="Tryptophan synthase beta subunit-like PLP-dependent enzymes"/>
    <property type="match status" value="1"/>
</dbReference>
<comment type="cofactor">
    <cofactor evidence="1 25">
        <name>pyridoxal 5'-phosphate</name>
        <dbReference type="ChEBI" id="CHEBI:597326"/>
    </cofactor>
</comment>
<feature type="domain" description="CBS" evidence="26">
    <location>
        <begin position="404"/>
        <end position="462"/>
    </location>
</feature>
<evidence type="ECO:0000256" key="20">
    <source>
        <dbReference type="ARBA" id="ARBA00023242"/>
    </source>
</evidence>
<proteinExistence type="inferred from homology"/>
<dbReference type="PROSITE" id="PS00901">
    <property type="entry name" value="CYS_SYNTHASE"/>
    <property type="match status" value="1"/>
</dbReference>
<evidence type="ECO:0000256" key="23">
    <source>
        <dbReference type="ARBA" id="ARBA00047490"/>
    </source>
</evidence>
<evidence type="ECO:0000256" key="18">
    <source>
        <dbReference type="ARBA" id="ARBA00023192"/>
    </source>
</evidence>
<keyword evidence="15 25" id="KW-0663">Pyridoxal phosphate</keyword>
<dbReference type="SUPFAM" id="SSF54631">
    <property type="entry name" value="CBS-domain pair"/>
    <property type="match status" value="1"/>
</dbReference>
<comment type="subunit">
    <text evidence="6">Homotetramer.</text>
</comment>
<keyword evidence="14" id="KW-0832">Ubl conjugation</keyword>
<evidence type="ECO:0000256" key="4">
    <source>
        <dbReference type="ARBA" id="ARBA00005003"/>
    </source>
</evidence>
<keyword evidence="12" id="KW-0349">Heme</keyword>
<dbReference type="Gene3D" id="3.10.580.10">
    <property type="entry name" value="CBS-domain"/>
    <property type="match status" value="1"/>
</dbReference>
<keyword evidence="18 25" id="KW-0198">Cysteine biosynthesis</keyword>
<evidence type="ECO:0000256" key="12">
    <source>
        <dbReference type="ARBA" id="ARBA00022617"/>
    </source>
</evidence>
<dbReference type="PANTHER" id="PTHR10314">
    <property type="entry name" value="CYSTATHIONINE BETA-SYNTHASE"/>
    <property type="match status" value="1"/>
</dbReference>
<evidence type="ECO:0000256" key="2">
    <source>
        <dbReference type="ARBA" id="ARBA00004123"/>
    </source>
</evidence>
<evidence type="ECO:0000256" key="6">
    <source>
        <dbReference type="ARBA" id="ARBA00011881"/>
    </source>
</evidence>
<comment type="catalytic activity">
    <reaction evidence="23 25">
        <text>L-homocysteine + L-serine = L,L-cystathionine + H2O</text>
        <dbReference type="Rhea" id="RHEA:10112"/>
        <dbReference type="ChEBI" id="CHEBI:15377"/>
        <dbReference type="ChEBI" id="CHEBI:33384"/>
        <dbReference type="ChEBI" id="CHEBI:58161"/>
        <dbReference type="ChEBI" id="CHEBI:58199"/>
        <dbReference type="EC" id="4.2.1.22"/>
    </reaction>
</comment>
<dbReference type="NCBIfam" id="TIGR01137">
    <property type="entry name" value="cysta_beta"/>
    <property type="match status" value="1"/>
</dbReference>
<dbReference type="GO" id="GO:0006535">
    <property type="term" value="P:cysteine biosynthetic process from serine"/>
    <property type="evidence" value="ECO:0007669"/>
    <property type="project" value="UniProtKB-UniRule"/>
</dbReference>
<dbReference type="FunFam" id="3.10.580.10:FF:000014">
    <property type="entry name" value="Cystathionine beta-synthase"/>
    <property type="match status" value="1"/>
</dbReference>
<evidence type="ECO:0000256" key="15">
    <source>
        <dbReference type="ARBA" id="ARBA00022898"/>
    </source>
</evidence>
<dbReference type="InterPro" id="IPR001926">
    <property type="entry name" value="TrpB-like_PALP"/>
</dbReference>
<accession>A0AAV2II41</accession>
<keyword evidence="20" id="KW-0539">Nucleus</keyword>
<dbReference type="InterPro" id="IPR005857">
    <property type="entry name" value="Cysta_beta_synth"/>
</dbReference>
<dbReference type="Pfam" id="PF00571">
    <property type="entry name" value="CBS"/>
    <property type="match status" value="1"/>
</dbReference>
<dbReference type="Pfam" id="PF00291">
    <property type="entry name" value="PALP"/>
    <property type="match status" value="1"/>
</dbReference>
<dbReference type="PROSITE" id="PS51371">
    <property type="entry name" value="CBS"/>
    <property type="match status" value="1"/>
</dbReference>
<protein>
    <recommendedName>
        <fullName evidence="21 25">Cystathionine beta-synthase</fullName>
        <ecNumber evidence="7 25">4.2.1.22</ecNumber>
    </recommendedName>
</protein>
<comment type="subcellular location">
    <subcellularLocation>
        <location evidence="3">Cytoplasm</location>
    </subcellularLocation>
    <subcellularLocation>
        <location evidence="2">Nucleus</location>
    </subcellularLocation>
</comment>
<keyword evidence="13" id="KW-0479">Metal-binding</keyword>
<keyword evidence="19 25" id="KW-0456">Lyase</keyword>
<evidence type="ECO:0000256" key="8">
    <source>
        <dbReference type="ARBA" id="ARBA00022490"/>
    </source>
</evidence>
<dbReference type="GO" id="GO:0046872">
    <property type="term" value="F:metal ion binding"/>
    <property type="evidence" value="ECO:0007669"/>
    <property type="project" value="UniProtKB-KW"/>
</dbReference>
<dbReference type="InterPro" id="IPR001216">
    <property type="entry name" value="P-phosphate_BS"/>
</dbReference>
<keyword evidence="8" id="KW-0963">Cytoplasm</keyword>
<dbReference type="InterPro" id="IPR000644">
    <property type="entry name" value="CBS_dom"/>
</dbReference>
<dbReference type="GO" id="GO:0050667">
    <property type="term" value="P:homocysteine metabolic process"/>
    <property type="evidence" value="ECO:0007669"/>
    <property type="project" value="UniProtKB-ARBA"/>
</dbReference>
<keyword evidence="16" id="KW-0408">Iron</keyword>
<dbReference type="EC" id="4.2.1.22" evidence="7 25"/>
<dbReference type="Proteomes" id="UP001497497">
    <property type="component" value="Unassembled WGS sequence"/>
</dbReference>
<dbReference type="AlphaFoldDB" id="A0AAV2II41"/>
<dbReference type="FunFam" id="3.40.50.1100:FF:000118">
    <property type="entry name" value="Related to CYS4-cystathionine beta-synthase"/>
    <property type="match status" value="1"/>
</dbReference>
<organism evidence="27 28">
    <name type="scientific">Lymnaea stagnalis</name>
    <name type="common">Great pond snail</name>
    <name type="synonym">Helix stagnalis</name>
    <dbReference type="NCBI Taxonomy" id="6523"/>
    <lineage>
        <taxon>Eukaryota</taxon>
        <taxon>Metazoa</taxon>
        <taxon>Spiralia</taxon>
        <taxon>Lophotrochozoa</taxon>
        <taxon>Mollusca</taxon>
        <taxon>Gastropoda</taxon>
        <taxon>Heterobranchia</taxon>
        <taxon>Euthyneura</taxon>
        <taxon>Panpulmonata</taxon>
        <taxon>Hygrophila</taxon>
        <taxon>Lymnaeoidea</taxon>
        <taxon>Lymnaeidae</taxon>
        <taxon>Lymnaea</taxon>
    </lineage>
</organism>
<evidence type="ECO:0000256" key="10">
    <source>
        <dbReference type="ARBA" id="ARBA00022553"/>
    </source>
</evidence>
<comment type="caution">
    <text evidence="27">The sequence shown here is derived from an EMBL/GenBank/DDBJ whole genome shotgun (WGS) entry which is preliminary data.</text>
</comment>
<dbReference type="SMART" id="SM00116">
    <property type="entry name" value="CBS"/>
    <property type="match status" value="1"/>
</dbReference>
<keyword evidence="17 24" id="KW-0129">CBS domain</keyword>
<keyword evidence="10" id="KW-0597">Phosphoprotein</keyword>
<evidence type="ECO:0000256" key="19">
    <source>
        <dbReference type="ARBA" id="ARBA00023239"/>
    </source>
</evidence>
<evidence type="ECO:0000256" key="1">
    <source>
        <dbReference type="ARBA" id="ARBA00001933"/>
    </source>
</evidence>
<evidence type="ECO:0000256" key="13">
    <source>
        <dbReference type="ARBA" id="ARBA00022723"/>
    </source>
</evidence>
<evidence type="ECO:0000256" key="9">
    <source>
        <dbReference type="ARBA" id="ARBA00022499"/>
    </source>
</evidence>
<keyword evidence="11 25" id="KW-0028">Amino-acid biosynthesis</keyword>
<dbReference type="InterPro" id="IPR046342">
    <property type="entry name" value="CBS_dom_sf"/>
</dbReference>
<dbReference type="GO" id="GO:0005634">
    <property type="term" value="C:nucleus"/>
    <property type="evidence" value="ECO:0007669"/>
    <property type="project" value="UniProtKB-SubCell"/>
</dbReference>